<dbReference type="SUPFAM" id="SSF56672">
    <property type="entry name" value="DNA/RNA polymerases"/>
    <property type="match status" value="1"/>
</dbReference>
<dbReference type="EMBL" id="CAJGYO010000001">
    <property type="protein sequence ID" value="CAD6207323.1"/>
    <property type="molecule type" value="Genomic_DNA"/>
</dbReference>
<feature type="compositionally biased region" description="Basic and acidic residues" evidence="1">
    <location>
        <begin position="424"/>
        <end position="435"/>
    </location>
</feature>
<feature type="region of interest" description="Disordered" evidence="1">
    <location>
        <begin position="416"/>
        <end position="435"/>
    </location>
</feature>
<organism evidence="3 4">
    <name type="scientific">Miscanthus lutarioriparius</name>
    <dbReference type="NCBI Taxonomy" id="422564"/>
    <lineage>
        <taxon>Eukaryota</taxon>
        <taxon>Viridiplantae</taxon>
        <taxon>Streptophyta</taxon>
        <taxon>Embryophyta</taxon>
        <taxon>Tracheophyta</taxon>
        <taxon>Spermatophyta</taxon>
        <taxon>Magnoliopsida</taxon>
        <taxon>Liliopsida</taxon>
        <taxon>Poales</taxon>
        <taxon>Poaceae</taxon>
        <taxon>PACMAD clade</taxon>
        <taxon>Panicoideae</taxon>
        <taxon>Andropogonodae</taxon>
        <taxon>Andropogoneae</taxon>
        <taxon>Saccharinae</taxon>
        <taxon>Miscanthus</taxon>
    </lineage>
</organism>
<dbReference type="InterPro" id="IPR000477">
    <property type="entry name" value="RT_dom"/>
</dbReference>
<evidence type="ECO:0000313" key="4">
    <source>
        <dbReference type="Proteomes" id="UP000604825"/>
    </source>
</evidence>
<dbReference type="PROSITE" id="PS50878">
    <property type="entry name" value="RT_POL"/>
    <property type="match status" value="1"/>
</dbReference>
<comment type="caution">
    <text evidence="3">The sequence shown here is derived from an EMBL/GenBank/DDBJ whole genome shotgun (WGS) entry which is preliminary data.</text>
</comment>
<name>A0A811MPH4_9POAL</name>
<protein>
    <recommendedName>
        <fullName evidence="2">Reverse transcriptase domain-containing protein</fullName>
    </recommendedName>
</protein>
<sequence length="508" mass="56772">MDRNSAPGPDGFGLSFYRAAWGSVKHDVMAFLAAFHQGQAQLERINRSYMVMIPKKPGAVAVDTFRPICLQNCSIKILAKVLTRRLQKEIGKMIDLHQTGFLQGRSISETFVFAAEVVQACNKRKLPSLVLKQDFAKAFDTVNWEGLNHILGARGFQQVWCSWMQDILSSSKPTVLVNGCPGRWINCKRGLRQGDPLSPYLFLLVADTLQAMIQTATIVKHPIDDDAPCVVLQYADDTLIVLKGELAAVQELKCILDKFSEAHRNINFSKSTWVPIHMDQALVDQCTAEIGCSQQNFPQNYLGLPLSASKLPQQTADIANMRCDNLGRHWELLRSLLPLYQALTTVQIEDGQSTLFWSDVWIGDDALDDRFPRLYSHCTLKESTVHQAITSNLQGAFVNRLSPQAQHELTQLNEINHQTTLSDQPDKRLSPFSRTPDKLDTATIYRLLKAKGQDSDPASSFIWKNAASPPPRVQNVSLASDQGQNSVLVKSLPQKDRGFSHLLSLRHG</sequence>
<gene>
    <name evidence="3" type="ORF">NCGR_LOCUS4900</name>
</gene>
<dbReference type="InterPro" id="IPR043502">
    <property type="entry name" value="DNA/RNA_pol_sf"/>
</dbReference>
<reference evidence="3" key="1">
    <citation type="submission" date="2020-10" db="EMBL/GenBank/DDBJ databases">
        <authorList>
            <person name="Han B."/>
            <person name="Lu T."/>
            <person name="Zhao Q."/>
            <person name="Huang X."/>
            <person name="Zhao Y."/>
        </authorList>
    </citation>
    <scope>NUCLEOTIDE SEQUENCE</scope>
</reference>
<feature type="domain" description="Reverse transcriptase" evidence="2">
    <location>
        <begin position="34"/>
        <end position="306"/>
    </location>
</feature>
<keyword evidence="4" id="KW-1185">Reference proteome</keyword>
<dbReference type="PANTHER" id="PTHR19446">
    <property type="entry name" value="REVERSE TRANSCRIPTASES"/>
    <property type="match status" value="1"/>
</dbReference>
<evidence type="ECO:0000256" key="1">
    <source>
        <dbReference type="SAM" id="MobiDB-lite"/>
    </source>
</evidence>
<accession>A0A811MPH4</accession>
<evidence type="ECO:0000313" key="3">
    <source>
        <dbReference type="EMBL" id="CAD6207323.1"/>
    </source>
</evidence>
<dbReference type="Proteomes" id="UP000604825">
    <property type="component" value="Unassembled WGS sequence"/>
</dbReference>
<dbReference type="Pfam" id="PF00078">
    <property type="entry name" value="RVT_1"/>
    <property type="match status" value="1"/>
</dbReference>
<dbReference type="OrthoDB" id="694486at2759"/>
<dbReference type="AlphaFoldDB" id="A0A811MPH4"/>
<proteinExistence type="predicted"/>
<dbReference type="CDD" id="cd01650">
    <property type="entry name" value="RT_nLTR_like"/>
    <property type="match status" value="1"/>
</dbReference>
<evidence type="ECO:0000259" key="2">
    <source>
        <dbReference type="PROSITE" id="PS50878"/>
    </source>
</evidence>